<dbReference type="Pfam" id="PF13649">
    <property type="entry name" value="Methyltransf_25"/>
    <property type="match status" value="1"/>
</dbReference>
<dbReference type="GO" id="GO:0008168">
    <property type="term" value="F:methyltransferase activity"/>
    <property type="evidence" value="ECO:0007669"/>
    <property type="project" value="UniProtKB-KW"/>
</dbReference>
<keyword evidence="4" id="KW-1185">Reference proteome</keyword>
<dbReference type="CDD" id="cd02440">
    <property type="entry name" value="AdoMet_MTases"/>
    <property type="match status" value="1"/>
</dbReference>
<dbReference type="RefSeq" id="WP_377095286.1">
    <property type="nucleotide sequence ID" value="NZ_JBHSJM010000001.1"/>
</dbReference>
<reference evidence="4" key="1">
    <citation type="journal article" date="2019" name="Int. J. Syst. Evol. Microbiol.">
        <title>The Global Catalogue of Microorganisms (GCM) 10K type strain sequencing project: providing services to taxonomists for standard genome sequencing and annotation.</title>
        <authorList>
            <consortium name="The Broad Institute Genomics Platform"/>
            <consortium name="The Broad Institute Genome Sequencing Center for Infectious Disease"/>
            <person name="Wu L."/>
            <person name="Ma J."/>
        </authorList>
    </citation>
    <scope>NUCLEOTIDE SEQUENCE [LARGE SCALE GENOMIC DNA]</scope>
    <source>
        <strain evidence="4">JCM 16545</strain>
    </source>
</reference>
<sequence>MAGIDYSRVAKLYCAIERIVFARKLENVRLWCLNNLHLVEDSKVLIVGGGDGRFLRELIGRYGRIRVDYVEPSASMVAVAQSRVEADSRVSWHQSRIEDWGGGEYDLVVAHFVLDTFEPSVRPRVADLLIQKVKPGASVVVSDFCYEGGKRERVMMWLMQCFFCVIAGQPMWEVSRDDTAFTKKGAEISCEQSWSKGWIYSQIWKI</sequence>
<comment type="caution">
    <text evidence="3">The sequence shown here is derived from an EMBL/GenBank/DDBJ whole genome shotgun (WGS) entry which is preliminary data.</text>
</comment>
<gene>
    <name evidence="3" type="ORF">ACFSQZ_07750</name>
</gene>
<keyword evidence="1 3" id="KW-0808">Transferase</keyword>
<dbReference type="GO" id="GO:0032259">
    <property type="term" value="P:methylation"/>
    <property type="evidence" value="ECO:0007669"/>
    <property type="project" value="UniProtKB-KW"/>
</dbReference>
<feature type="domain" description="Methyltransferase" evidence="2">
    <location>
        <begin position="44"/>
        <end position="136"/>
    </location>
</feature>
<dbReference type="InterPro" id="IPR041698">
    <property type="entry name" value="Methyltransf_25"/>
</dbReference>
<dbReference type="PROSITE" id="PS01330">
    <property type="entry name" value="PABS_1"/>
    <property type="match status" value="1"/>
</dbReference>
<dbReference type="Gene3D" id="3.40.50.150">
    <property type="entry name" value="Vaccinia Virus protein VP39"/>
    <property type="match status" value="1"/>
</dbReference>
<dbReference type="Proteomes" id="UP001597297">
    <property type="component" value="Unassembled WGS sequence"/>
</dbReference>
<name>A0ABW5E302_9BACT</name>
<dbReference type="InterPro" id="IPR029063">
    <property type="entry name" value="SAM-dependent_MTases_sf"/>
</dbReference>
<protein>
    <submittedName>
        <fullName evidence="3">Class I SAM-dependent methyltransferase</fullName>
        <ecNumber evidence="3">2.1.-.-</ecNumber>
    </submittedName>
</protein>
<dbReference type="EMBL" id="JBHUJC010000021">
    <property type="protein sequence ID" value="MFD2276358.1"/>
    <property type="molecule type" value="Genomic_DNA"/>
</dbReference>
<accession>A0ABW5E302</accession>
<proteinExistence type="predicted"/>
<dbReference type="EC" id="2.1.-.-" evidence="3"/>
<evidence type="ECO:0000259" key="2">
    <source>
        <dbReference type="Pfam" id="PF13649"/>
    </source>
</evidence>
<evidence type="ECO:0000313" key="3">
    <source>
        <dbReference type="EMBL" id="MFD2276358.1"/>
    </source>
</evidence>
<dbReference type="PANTHER" id="PTHR43861:SF3">
    <property type="entry name" value="PUTATIVE (AFU_ORTHOLOGUE AFUA_2G14390)-RELATED"/>
    <property type="match status" value="1"/>
</dbReference>
<dbReference type="InterPro" id="IPR030373">
    <property type="entry name" value="PABS_CS"/>
</dbReference>
<keyword evidence="3" id="KW-0489">Methyltransferase</keyword>
<evidence type="ECO:0000313" key="4">
    <source>
        <dbReference type="Proteomes" id="UP001597297"/>
    </source>
</evidence>
<dbReference type="PANTHER" id="PTHR43861">
    <property type="entry name" value="TRANS-ACONITATE 2-METHYLTRANSFERASE-RELATED"/>
    <property type="match status" value="1"/>
</dbReference>
<organism evidence="3 4">
    <name type="scientific">Rubritalea spongiae</name>
    <dbReference type="NCBI Taxonomy" id="430797"/>
    <lineage>
        <taxon>Bacteria</taxon>
        <taxon>Pseudomonadati</taxon>
        <taxon>Verrucomicrobiota</taxon>
        <taxon>Verrucomicrobiia</taxon>
        <taxon>Verrucomicrobiales</taxon>
        <taxon>Rubritaleaceae</taxon>
        <taxon>Rubritalea</taxon>
    </lineage>
</organism>
<dbReference type="SUPFAM" id="SSF53335">
    <property type="entry name" value="S-adenosyl-L-methionine-dependent methyltransferases"/>
    <property type="match status" value="1"/>
</dbReference>
<evidence type="ECO:0000256" key="1">
    <source>
        <dbReference type="ARBA" id="ARBA00022679"/>
    </source>
</evidence>